<keyword evidence="2" id="KW-1185">Reference proteome</keyword>
<evidence type="ECO:0000313" key="2">
    <source>
        <dbReference type="Proteomes" id="UP000789366"/>
    </source>
</evidence>
<comment type="caution">
    <text evidence="1">The sequence shown here is derived from an EMBL/GenBank/DDBJ whole genome shotgun (WGS) entry which is preliminary data.</text>
</comment>
<name>A0ACA9KWX6_9GLOM</name>
<accession>A0ACA9KWX6</accession>
<reference evidence="1" key="1">
    <citation type="submission" date="2021-06" db="EMBL/GenBank/DDBJ databases">
        <authorList>
            <person name="Kallberg Y."/>
            <person name="Tangrot J."/>
            <person name="Rosling A."/>
        </authorList>
    </citation>
    <scope>NUCLEOTIDE SEQUENCE</scope>
    <source>
        <strain evidence="1">28 12/20/2015</strain>
    </source>
</reference>
<sequence>MVVQFEEFFSDKANVNPSSYKTKSNLGLSVLYLHDTKKNLWKKFSETYPNGIVDRKKKMNALQMCQELQEQANKDELEPEEIPKLSTVQNWIIKIASVMKQKLAKQIVKKAENLKI</sequence>
<proteinExistence type="predicted"/>
<dbReference type="EMBL" id="CAJVPW010002089">
    <property type="protein sequence ID" value="CAG8498745.1"/>
    <property type="molecule type" value="Genomic_DNA"/>
</dbReference>
<organism evidence="1 2">
    <name type="scientific">Cetraspora pellucida</name>
    <dbReference type="NCBI Taxonomy" id="1433469"/>
    <lineage>
        <taxon>Eukaryota</taxon>
        <taxon>Fungi</taxon>
        <taxon>Fungi incertae sedis</taxon>
        <taxon>Mucoromycota</taxon>
        <taxon>Glomeromycotina</taxon>
        <taxon>Glomeromycetes</taxon>
        <taxon>Diversisporales</taxon>
        <taxon>Gigasporaceae</taxon>
        <taxon>Cetraspora</taxon>
    </lineage>
</organism>
<evidence type="ECO:0000313" key="1">
    <source>
        <dbReference type="EMBL" id="CAG8498745.1"/>
    </source>
</evidence>
<gene>
    <name evidence="1" type="ORF">SPELUC_LOCUS2909</name>
</gene>
<dbReference type="Proteomes" id="UP000789366">
    <property type="component" value="Unassembled WGS sequence"/>
</dbReference>
<protein>
    <submittedName>
        <fullName evidence="1">15121_t:CDS:1</fullName>
    </submittedName>
</protein>